<dbReference type="AlphaFoldDB" id="A0A6G7J1U1"/>
<keyword evidence="2" id="KW-1185">Reference proteome</keyword>
<accession>A0A6G7J1U1</accession>
<sequence>MYTVETIKYGRTGTGAYDTPDQTIGVNSFDTKKDAQKFLRDSLKNGYQKFYGNYVNYDMGTELHTNF</sequence>
<dbReference type="KEGG" id="mut:GVT53_07490"/>
<dbReference type="RefSeq" id="WP_166248060.1">
    <property type="nucleotide sequence ID" value="NZ_CP049616.1"/>
</dbReference>
<reference evidence="1 2" key="1">
    <citation type="submission" date="2020-02" db="EMBL/GenBank/DDBJ databases">
        <title>Complete genome of Muricauda sp. 501str8.</title>
        <authorList>
            <person name="Dong B."/>
            <person name="Zhu S."/>
            <person name="Yang J."/>
            <person name="Chen J."/>
        </authorList>
    </citation>
    <scope>NUCLEOTIDE SEQUENCE [LARGE SCALE GENOMIC DNA]</scope>
    <source>
        <strain evidence="1 2">501str8</strain>
    </source>
</reference>
<organism evidence="1 2">
    <name type="scientific">Flagellimonas oceani</name>
    <dbReference type="NCBI Taxonomy" id="2698672"/>
    <lineage>
        <taxon>Bacteria</taxon>
        <taxon>Pseudomonadati</taxon>
        <taxon>Bacteroidota</taxon>
        <taxon>Flavobacteriia</taxon>
        <taxon>Flavobacteriales</taxon>
        <taxon>Flavobacteriaceae</taxon>
        <taxon>Flagellimonas</taxon>
    </lineage>
</organism>
<dbReference type="Proteomes" id="UP000502928">
    <property type="component" value="Chromosome"/>
</dbReference>
<evidence type="ECO:0000313" key="1">
    <source>
        <dbReference type="EMBL" id="QII44524.1"/>
    </source>
</evidence>
<proteinExistence type="predicted"/>
<evidence type="ECO:0000313" key="2">
    <source>
        <dbReference type="Proteomes" id="UP000502928"/>
    </source>
</evidence>
<protein>
    <submittedName>
        <fullName evidence="1">Uncharacterized protein</fullName>
    </submittedName>
</protein>
<gene>
    <name evidence="1" type="ORF">GVT53_07490</name>
</gene>
<dbReference type="EMBL" id="CP049616">
    <property type="protein sequence ID" value="QII44524.1"/>
    <property type="molecule type" value="Genomic_DNA"/>
</dbReference>
<name>A0A6G7J1U1_9FLAO</name>